<evidence type="ECO:0000313" key="2">
    <source>
        <dbReference type="Proteomes" id="UP001180020"/>
    </source>
</evidence>
<gene>
    <name evidence="1" type="ORF">QJS10_CPB17g02398</name>
</gene>
<organism evidence="1 2">
    <name type="scientific">Acorus calamus</name>
    <name type="common">Sweet flag</name>
    <dbReference type="NCBI Taxonomy" id="4465"/>
    <lineage>
        <taxon>Eukaryota</taxon>
        <taxon>Viridiplantae</taxon>
        <taxon>Streptophyta</taxon>
        <taxon>Embryophyta</taxon>
        <taxon>Tracheophyta</taxon>
        <taxon>Spermatophyta</taxon>
        <taxon>Magnoliopsida</taxon>
        <taxon>Liliopsida</taxon>
        <taxon>Acoraceae</taxon>
        <taxon>Acorus</taxon>
    </lineage>
</organism>
<reference evidence="1" key="1">
    <citation type="journal article" date="2023" name="Nat. Commun.">
        <title>Diploid and tetraploid genomes of Acorus and the evolution of monocots.</title>
        <authorList>
            <person name="Ma L."/>
            <person name="Liu K.W."/>
            <person name="Li Z."/>
            <person name="Hsiao Y.Y."/>
            <person name="Qi Y."/>
            <person name="Fu T."/>
            <person name="Tang G.D."/>
            <person name="Zhang D."/>
            <person name="Sun W.H."/>
            <person name="Liu D.K."/>
            <person name="Li Y."/>
            <person name="Chen G.Z."/>
            <person name="Liu X.D."/>
            <person name="Liao X.Y."/>
            <person name="Jiang Y.T."/>
            <person name="Yu X."/>
            <person name="Hao Y."/>
            <person name="Huang J."/>
            <person name="Zhao X.W."/>
            <person name="Ke S."/>
            <person name="Chen Y.Y."/>
            <person name="Wu W.L."/>
            <person name="Hsu J.L."/>
            <person name="Lin Y.F."/>
            <person name="Huang M.D."/>
            <person name="Li C.Y."/>
            <person name="Huang L."/>
            <person name="Wang Z.W."/>
            <person name="Zhao X."/>
            <person name="Zhong W.Y."/>
            <person name="Peng D.H."/>
            <person name="Ahmad S."/>
            <person name="Lan S."/>
            <person name="Zhang J.S."/>
            <person name="Tsai W.C."/>
            <person name="Van de Peer Y."/>
            <person name="Liu Z.J."/>
        </authorList>
    </citation>
    <scope>NUCLEOTIDE SEQUENCE</scope>
    <source>
        <strain evidence="1">CP</strain>
    </source>
</reference>
<dbReference type="EMBL" id="JAUJYO010000017">
    <property type="protein sequence ID" value="KAK1292522.1"/>
    <property type="molecule type" value="Genomic_DNA"/>
</dbReference>
<name>A0AAV9CWH5_ACOCL</name>
<sequence>MLGVEGYSVIVELENREAIAGCDENGLKQRQTETSGVFSGHKKSIGAASRSDWEMENDMLKLELEYLSKKKMHLLKLKERLEDVTGSSHTRSSHSELSWAPIEIPKQEPYSMEERRQQYYDFKKRLKDLKITWSNTVDDVLQMIKEIIKPTAEEYPLLEKFDAIYMTTVILKNLRIMEKLRRKKRYQQLILEKIATAGDIFCIKYNDFKDAFIDEPNFDDEGSKGIFKSAHHYLMEAISKVVADTVQVKKLGQPVTEDMKKRIWSSVEKDYEVDLRHNQYDVPMRGDFMRLGFEVPKRV</sequence>
<evidence type="ECO:0000313" key="1">
    <source>
        <dbReference type="EMBL" id="KAK1292522.1"/>
    </source>
</evidence>
<comment type="caution">
    <text evidence="1">The sequence shown here is derived from an EMBL/GenBank/DDBJ whole genome shotgun (WGS) entry which is preliminary data.</text>
</comment>
<accession>A0AAV9CWH5</accession>
<reference evidence="1" key="2">
    <citation type="submission" date="2023-06" db="EMBL/GenBank/DDBJ databases">
        <authorList>
            <person name="Ma L."/>
            <person name="Liu K.-W."/>
            <person name="Li Z."/>
            <person name="Hsiao Y.-Y."/>
            <person name="Qi Y."/>
            <person name="Fu T."/>
            <person name="Tang G."/>
            <person name="Zhang D."/>
            <person name="Sun W.-H."/>
            <person name="Liu D.-K."/>
            <person name="Li Y."/>
            <person name="Chen G.-Z."/>
            <person name="Liu X.-D."/>
            <person name="Liao X.-Y."/>
            <person name="Jiang Y.-T."/>
            <person name="Yu X."/>
            <person name="Hao Y."/>
            <person name="Huang J."/>
            <person name="Zhao X.-W."/>
            <person name="Ke S."/>
            <person name="Chen Y.-Y."/>
            <person name="Wu W.-L."/>
            <person name="Hsu J.-L."/>
            <person name="Lin Y.-F."/>
            <person name="Huang M.-D."/>
            <person name="Li C.-Y."/>
            <person name="Huang L."/>
            <person name="Wang Z.-W."/>
            <person name="Zhao X."/>
            <person name="Zhong W.-Y."/>
            <person name="Peng D.-H."/>
            <person name="Ahmad S."/>
            <person name="Lan S."/>
            <person name="Zhang J.-S."/>
            <person name="Tsai W.-C."/>
            <person name="Van De Peer Y."/>
            <person name="Liu Z.-J."/>
        </authorList>
    </citation>
    <scope>NUCLEOTIDE SEQUENCE</scope>
    <source>
        <strain evidence="1">CP</strain>
        <tissue evidence="1">Leaves</tissue>
    </source>
</reference>
<dbReference type="AlphaFoldDB" id="A0AAV9CWH5"/>
<keyword evidence="2" id="KW-1185">Reference proteome</keyword>
<protein>
    <submittedName>
        <fullName evidence="1">Uncharacterized protein</fullName>
    </submittedName>
</protein>
<proteinExistence type="predicted"/>
<dbReference type="Proteomes" id="UP001180020">
    <property type="component" value="Unassembled WGS sequence"/>
</dbReference>